<reference evidence="1 2" key="1">
    <citation type="journal article" date="2016" name="Nat. Commun.">
        <title>Thousands of microbial genomes shed light on interconnected biogeochemical processes in an aquifer system.</title>
        <authorList>
            <person name="Anantharaman K."/>
            <person name="Brown C.T."/>
            <person name="Hug L.A."/>
            <person name="Sharon I."/>
            <person name="Castelle C.J."/>
            <person name="Probst A.J."/>
            <person name="Thomas B.C."/>
            <person name="Singh A."/>
            <person name="Wilkins M.J."/>
            <person name="Karaoz U."/>
            <person name="Brodie E.L."/>
            <person name="Williams K.H."/>
            <person name="Hubbard S.S."/>
            <person name="Banfield J.F."/>
        </authorList>
    </citation>
    <scope>NUCLEOTIDE SEQUENCE [LARGE SCALE GENOMIC DNA]</scope>
</reference>
<dbReference type="STRING" id="1802333.A3G03_01665"/>
<evidence type="ECO:0000313" key="1">
    <source>
        <dbReference type="EMBL" id="OHA43288.1"/>
    </source>
</evidence>
<evidence type="ECO:0000313" key="2">
    <source>
        <dbReference type="Proteomes" id="UP000176355"/>
    </source>
</evidence>
<protein>
    <submittedName>
        <fullName evidence="1">Uncharacterized protein</fullName>
    </submittedName>
</protein>
<dbReference type="EMBL" id="MHSL01000027">
    <property type="protein sequence ID" value="OHA43288.1"/>
    <property type="molecule type" value="Genomic_DNA"/>
</dbReference>
<accession>A0A1G2P4M9</accession>
<gene>
    <name evidence="1" type="ORF">A3G03_01665</name>
</gene>
<organism evidence="1 2">
    <name type="scientific">Candidatus Taylorbacteria bacterium RIFCSPLOWO2_12_FULL_44_15c</name>
    <dbReference type="NCBI Taxonomy" id="1802333"/>
    <lineage>
        <taxon>Bacteria</taxon>
        <taxon>Candidatus Tayloriibacteriota</taxon>
    </lineage>
</organism>
<name>A0A1G2P4M9_9BACT</name>
<proteinExistence type="predicted"/>
<comment type="caution">
    <text evidence="1">The sequence shown here is derived from an EMBL/GenBank/DDBJ whole genome shotgun (WGS) entry which is preliminary data.</text>
</comment>
<dbReference type="AlphaFoldDB" id="A0A1G2P4M9"/>
<sequence length="60" mass="7122">MNTLILQKKEQEFETIMKKARQVLFELEILRSEWEIKNGLAKVYPSVRALMKDIKIKTAK</sequence>
<dbReference type="Proteomes" id="UP000176355">
    <property type="component" value="Unassembled WGS sequence"/>
</dbReference>